<organism evidence="1 2">
    <name type="scientific">Stenotrophomonas phage Salva</name>
    <dbReference type="NCBI Taxonomy" id="2801524"/>
    <lineage>
        <taxon>Viruses</taxon>
        <taxon>Duplodnaviria</taxon>
        <taxon>Heunggongvirae</taxon>
        <taxon>Uroviricota</taxon>
        <taxon>Caudoviricetes</taxon>
        <taxon>Beaumontvirinae</taxon>
        <taxon>Salvavirus</taxon>
        <taxon>Salvavirus salva</taxon>
    </lineage>
</organism>
<evidence type="ECO:0000313" key="2">
    <source>
        <dbReference type="Proteomes" id="UP000595272"/>
    </source>
</evidence>
<proteinExistence type="predicted"/>
<dbReference type="EMBL" id="MW393850">
    <property type="protein sequence ID" value="QQM18176.1"/>
    <property type="molecule type" value="Genomic_DNA"/>
</dbReference>
<reference evidence="1 2" key="1">
    <citation type="submission" date="2020-12" db="EMBL/GenBank/DDBJ databases">
        <title>Complete genome sequence of Stenotrophomonas maltophilia phage Salva.</title>
        <authorList>
            <person name="Jefferson B."/>
            <person name="Yao G."/>
            <person name="Clark J."/>
            <person name="Le T."/>
            <person name="Young R."/>
            <person name="Gonzalez C."/>
            <person name="Liu M."/>
        </authorList>
    </citation>
    <scope>NUCLEOTIDE SEQUENCE [LARGE SCALE GENOMIC DNA]</scope>
</reference>
<protein>
    <submittedName>
        <fullName evidence="1">Uncharacterized protein</fullName>
    </submittedName>
</protein>
<accession>A0A7U3WJU3</accession>
<evidence type="ECO:0000313" key="1">
    <source>
        <dbReference type="EMBL" id="QQM18176.1"/>
    </source>
</evidence>
<gene>
    <name evidence="1" type="ORF">CPT_Salva_012</name>
</gene>
<sequence length="67" mass="7678">MRGFLVSERNPNLTIGQQPKWRGGVPIIYWVDDPYPSQKSTRAFPMPFTVVNMGYSPWIHNADDILA</sequence>
<name>A0A7U3WJU3_9CAUD</name>
<dbReference type="Proteomes" id="UP000595272">
    <property type="component" value="Segment"/>
</dbReference>
<keyword evidence="2" id="KW-1185">Reference proteome</keyword>